<dbReference type="STRING" id="307121.GA0070620_3832"/>
<protein>
    <submittedName>
        <fullName evidence="1">Uncharacterized protein</fullName>
    </submittedName>
</protein>
<keyword evidence="2" id="KW-1185">Reference proteome</keyword>
<sequence>MEGACDPGPDSAGMGDWAIIQRRAGAARVTGDAKDDDLMARVLAPPGLMRTSGRQVVPGVTVPD</sequence>
<dbReference type="EMBL" id="LT598496">
    <property type="protein sequence ID" value="SBV28292.1"/>
    <property type="molecule type" value="Genomic_DNA"/>
</dbReference>
<organism evidence="1 2">
    <name type="scientific">Micromonospora krabiensis</name>
    <dbReference type="NCBI Taxonomy" id="307121"/>
    <lineage>
        <taxon>Bacteria</taxon>
        <taxon>Bacillati</taxon>
        <taxon>Actinomycetota</taxon>
        <taxon>Actinomycetes</taxon>
        <taxon>Micromonosporales</taxon>
        <taxon>Micromonosporaceae</taxon>
        <taxon>Micromonospora</taxon>
    </lineage>
</organism>
<dbReference type="AlphaFoldDB" id="A0A1C3N6R6"/>
<evidence type="ECO:0000313" key="2">
    <source>
        <dbReference type="Proteomes" id="UP000199393"/>
    </source>
</evidence>
<evidence type="ECO:0000313" key="1">
    <source>
        <dbReference type="EMBL" id="SBV28292.1"/>
    </source>
</evidence>
<dbReference type="Proteomes" id="UP000199393">
    <property type="component" value="Chromosome I"/>
</dbReference>
<name>A0A1C3N6R6_9ACTN</name>
<reference evidence="2" key="1">
    <citation type="submission" date="2016-06" db="EMBL/GenBank/DDBJ databases">
        <authorList>
            <person name="Varghese N."/>
        </authorList>
    </citation>
    <scope>NUCLEOTIDE SEQUENCE [LARGE SCALE GENOMIC DNA]</scope>
    <source>
        <strain evidence="2">DSM 45344</strain>
    </source>
</reference>
<accession>A0A1C3N6R6</accession>
<proteinExistence type="predicted"/>
<gene>
    <name evidence="1" type="ORF">GA0070620_3832</name>
</gene>